<dbReference type="Proteomes" id="UP000054845">
    <property type="component" value="Unassembled WGS sequence"/>
</dbReference>
<dbReference type="AlphaFoldDB" id="A0A0P1BT00"/>
<evidence type="ECO:0000313" key="2">
    <source>
        <dbReference type="Proteomes" id="UP000054845"/>
    </source>
</evidence>
<keyword evidence="2" id="KW-1185">Reference proteome</keyword>
<accession>A0A0P1BT00</accession>
<dbReference type="EMBL" id="CCYA01000290">
    <property type="protein sequence ID" value="CEH19233.1"/>
    <property type="molecule type" value="Genomic_DNA"/>
</dbReference>
<proteinExistence type="predicted"/>
<sequence length="86" mass="9578">MTYTLDNRTMRDLGKGATCYVILCGKILYRLIRLHARCGRTSPTRQGCVQWDDMARDAQSADGIRAVKILSGADLATQPPYDQIDS</sequence>
<organism evidence="1 2">
    <name type="scientific">Ceraceosorus bombacis</name>
    <dbReference type="NCBI Taxonomy" id="401625"/>
    <lineage>
        <taxon>Eukaryota</taxon>
        <taxon>Fungi</taxon>
        <taxon>Dikarya</taxon>
        <taxon>Basidiomycota</taxon>
        <taxon>Ustilaginomycotina</taxon>
        <taxon>Exobasidiomycetes</taxon>
        <taxon>Ceraceosorales</taxon>
        <taxon>Ceraceosoraceae</taxon>
        <taxon>Ceraceosorus</taxon>
    </lineage>
</organism>
<name>A0A0P1BT00_9BASI</name>
<evidence type="ECO:0000313" key="1">
    <source>
        <dbReference type="EMBL" id="CEH19233.1"/>
    </source>
</evidence>
<protein>
    <submittedName>
        <fullName evidence="1">Uncharacterized protein</fullName>
    </submittedName>
</protein>
<reference evidence="1 2" key="1">
    <citation type="submission" date="2014-09" db="EMBL/GenBank/DDBJ databases">
        <authorList>
            <person name="Magalhaes I.L.F."/>
            <person name="Oliveira U."/>
            <person name="Santos F.R."/>
            <person name="Vidigal T.H.D.A."/>
            <person name="Brescovit A.D."/>
            <person name="Santos A.J."/>
        </authorList>
    </citation>
    <scope>NUCLEOTIDE SEQUENCE [LARGE SCALE GENOMIC DNA]</scope>
</reference>